<reference evidence="11 12" key="1">
    <citation type="submission" date="2018-06" db="EMBL/GenBank/DDBJ databases">
        <authorList>
            <consortium name="Pathogen Informatics"/>
            <person name="Doyle S."/>
        </authorList>
    </citation>
    <scope>NUCLEOTIDE SEQUENCE [LARGE SCALE GENOMIC DNA]</scope>
    <source>
        <strain evidence="11 12">NCTC7807</strain>
    </source>
</reference>
<evidence type="ECO:0000256" key="3">
    <source>
        <dbReference type="ARBA" id="ARBA00022769"/>
    </source>
</evidence>
<name>A0A380NCI8_STRGR</name>
<protein>
    <recommendedName>
        <fullName evidence="6">UvrABC system protein C</fullName>
        <shortName evidence="6">Protein UvrC</shortName>
    </recommendedName>
    <alternativeName>
        <fullName evidence="6">Excinuclease ABC subunit C</fullName>
    </alternativeName>
</protein>
<feature type="compositionally biased region" description="Low complexity" evidence="7">
    <location>
        <begin position="766"/>
        <end position="794"/>
    </location>
</feature>
<accession>A0A380NCI8</accession>
<dbReference type="FunFam" id="3.40.1440.10:FF:000001">
    <property type="entry name" value="UvrABC system protein C"/>
    <property type="match status" value="1"/>
</dbReference>
<dbReference type="Pfam" id="PF01541">
    <property type="entry name" value="GIY-YIG"/>
    <property type="match status" value="1"/>
</dbReference>
<dbReference type="GO" id="GO:0006289">
    <property type="term" value="P:nucleotide-excision repair"/>
    <property type="evidence" value="ECO:0007669"/>
    <property type="project" value="UniProtKB-UniRule"/>
</dbReference>
<evidence type="ECO:0000256" key="2">
    <source>
        <dbReference type="ARBA" id="ARBA00022763"/>
    </source>
</evidence>
<dbReference type="SUPFAM" id="SSF82771">
    <property type="entry name" value="GIY-YIG endonuclease"/>
    <property type="match status" value="1"/>
</dbReference>
<dbReference type="Gene3D" id="1.10.150.20">
    <property type="entry name" value="5' to 3' exonuclease, C-terminal subdomain"/>
    <property type="match status" value="1"/>
</dbReference>
<dbReference type="CDD" id="cd10434">
    <property type="entry name" value="GIY-YIG_UvrC_Cho"/>
    <property type="match status" value="1"/>
</dbReference>
<comment type="similarity">
    <text evidence="6">Belongs to the UvrC family.</text>
</comment>
<feature type="domain" description="GIY-YIG" evidence="9">
    <location>
        <begin position="16"/>
        <end position="95"/>
    </location>
</feature>
<dbReference type="NCBIfam" id="NF001824">
    <property type="entry name" value="PRK00558.1-5"/>
    <property type="match status" value="1"/>
</dbReference>
<dbReference type="SUPFAM" id="SSF47781">
    <property type="entry name" value="RuvA domain 2-like"/>
    <property type="match status" value="1"/>
</dbReference>
<evidence type="ECO:0000256" key="4">
    <source>
        <dbReference type="ARBA" id="ARBA00022881"/>
    </source>
</evidence>
<dbReference type="GO" id="GO:0005737">
    <property type="term" value="C:cytoplasm"/>
    <property type="evidence" value="ECO:0007669"/>
    <property type="project" value="UniProtKB-SubCell"/>
</dbReference>
<evidence type="ECO:0000259" key="8">
    <source>
        <dbReference type="PROSITE" id="PS50151"/>
    </source>
</evidence>
<feature type="domain" description="UvrC family homology region profile" evidence="10">
    <location>
        <begin position="259"/>
        <end position="530"/>
    </location>
</feature>
<proteinExistence type="inferred from homology"/>
<evidence type="ECO:0000313" key="11">
    <source>
        <dbReference type="EMBL" id="SUP37649.1"/>
    </source>
</evidence>
<evidence type="ECO:0000256" key="5">
    <source>
        <dbReference type="ARBA" id="ARBA00023204"/>
    </source>
</evidence>
<dbReference type="Gene3D" id="4.10.860.10">
    <property type="entry name" value="UVR domain"/>
    <property type="match status" value="1"/>
</dbReference>
<dbReference type="InterPro" id="IPR004791">
    <property type="entry name" value="UvrC"/>
</dbReference>
<evidence type="ECO:0000256" key="7">
    <source>
        <dbReference type="SAM" id="MobiDB-lite"/>
    </source>
</evidence>
<evidence type="ECO:0000256" key="1">
    <source>
        <dbReference type="ARBA" id="ARBA00022490"/>
    </source>
</evidence>
<dbReference type="PANTHER" id="PTHR30562">
    <property type="entry name" value="UVRC/OXIDOREDUCTASE"/>
    <property type="match status" value="1"/>
</dbReference>
<feature type="compositionally biased region" description="Low complexity" evidence="7">
    <location>
        <begin position="953"/>
        <end position="970"/>
    </location>
</feature>
<dbReference type="Pfam" id="PF02151">
    <property type="entry name" value="UVR"/>
    <property type="match status" value="1"/>
</dbReference>
<dbReference type="AlphaFoldDB" id="A0A380NCI8"/>
<keyword evidence="6" id="KW-0742">SOS response</keyword>
<evidence type="ECO:0000313" key="12">
    <source>
        <dbReference type="Proteomes" id="UP000254150"/>
    </source>
</evidence>
<dbReference type="PROSITE" id="PS50151">
    <property type="entry name" value="UVR"/>
    <property type="match status" value="1"/>
</dbReference>
<keyword evidence="1 6" id="KW-0963">Cytoplasm</keyword>
<feature type="compositionally biased region" description="Low complexity" evidence="7">
    <location>
        <begin position="814"/>
        <end position="844"/>
    </location>
</feature>
<dbReference type="InterPro" id="IPR036876">
    <property type="entry name" value="UVR_dom_sf"/>
</dbReference>
<dbReference type="SMART" id="SM00278">
    <property type="entry name" value="HhH1"/>
    <property type="match status" value="2"/>
</dbReference>
<dbReference type="GO" id="GO:0009381">
    <property type="term" value="F:excinuclease ABC activity"/>
    <property type="evidence" value="ECO:0007669"/>
    <property type="project" value="UniProtKB-UniRule"/>
</dbReference>
<dbReference type="Gene3D" id="3.40.1440.10">
    <property type="entry name" value="GIY-YIG endonuclease"/>
    <property type="match status" value="1"/>
</dbReference>
<dbReference type="GO" id="GO:0003677">
    <property type="term" value="F:DNA binding"/>
    <property type="evidence" value="ECO:0007669"/>
    <property type="project" value="UniProtKB-UniRule"/>
</dbReference>
<dbReference type="SUPFAM" id="SSF46600">
    <property type="entry name" value="C-terminal UvrC-binding domain of UvrB"/>
    <property type="match status" value="1"/>
</dbReference>
<dbReference type="InterPro" id="IPR003583">
    <property type="entry name" value="Hlx-hairpin-Hlx_DNA-bd_motif"/>
</dbReference>
<organism evidence="11 12">
    <name type="scientific">Streptomyces griseus</name>
    <dbReference type="NCBI Taxonomy" id="1911"/>
    <lineage>
        <taxon>Bacteria</taxon>
        <taxon>Bacillati</taxon>
        <taxon>Actinomycetota</taxon>
        <taxon>Actinomycetes</taxon>
        <taxon>Kitasatosporales</taxon>
        <taxon>Streptomycetaceae</taxon>
        <taxon>Streptomyces</taxon>
    </lineage>
</organism>
<dbReference type="Proteomes" id="UP000254150">
    <property type="component" value="Unassembled WGS sequence"/>
</dbReference>
<dbReference type="PROSITE" id="PS50164">
    <property type="entry name" value="GIY_YIG"/>
    <property type="match status" value="1"/>
</dbReference>
<feature type="region of interest" description="Disordered" evidence="7">
    <location>
        <begin position="660"/>
        <end position="1043"/>
    </location>
</feature>
<dbReference type="InterPro" id="IPR035901">
    <property type="entry name" value="GIY-YIG_endonuc_sf"/>
</dbReference>
<dbReference type="Pfam" id="PF08459">
    <property type="entry name" value="UvrC_RNaseH_dom"/>
    <property type="match status" value="1"/>
</dbReference>
<comment type="subcellular location">
    <subcellularLocation>
        <location evidence="6">Cytoplasm</location>
    </subcellularLocation>
</comment>
<comment type="function">
    <text evidence="6">The UvrABC repair system catalyzes the recognition and processing of DNA lesions. UvrC both incises the 5' and 3' sides of the lesion. The N-terminal half is responsible for the 3' incision and the C-terminal half is responsible for the 5' incision.</text>
</comment>
<dbReference type="Pfam" id="PF22920">
    <property type="entry name" value="UvrC_RNaseH"/>
    <property type="match status" value="1"/>
</dbReference>
<evidence type="ECO:0000259" key="9">
    <source>
        <dbReference type="PROSITE" id="PS50164"/>
    </source>
</evidence>
<feature type="region of interest" description="Disordered" evidence="7">
    <location>
        <begin position="478"/>
        <end position="503"/>
    </location>
</feature>
<dbReference type="InterPro" id="IPR000305">
    <property type="entry name" value="GIY-YIG_endonuc"/>
</dbReference>
<dbReference type="EMBL" id="UHID01000005">
    <property type="protein sequence ID" value="SUP37649.1"/>
    <property type="molecule type" value="Genomic_DNA"/>
</dbReference>
<gene>
    <name evidence="6 11" type="primary">uvrC</name>
    <name evidence="11" type="ORF">NCTC7807_02607</name>
</gene>
<evidence type="ECO:0000259" key="10">
    <source>
        <dbReference type="PROSITE" id="PS50165"/>
    </source>
</evidence>
<keyword evidence="3 6" id="KW-0228">DNA excision</keyword>
<dbReference type="Gene3D" id="3.30.420.340">
    <property type="entry name" value="UvrC, RNAse H endonuclease domain"/>
    <property type="match status" value="1"/>
</dbReference>
<dbReference type="InterPro" id="IPR001162">
    <property type="entry name" value="UvrC_RNase_H_dom"/>
</dbReference>
<dbReference type="GO" id="GO:0009380">
    <property type="term" value="C:excinuclease repair complex"/>
    <property type="evidence" value="ECO:0007669"/>
    <property type="project" value="InterPro"/>
</dbReference>
<dbReference type="PROSITE" id="PS50165">
    <property type="entry name" value="UVRC"/>
    <property type="match status" value="1"/>
</dbReference>
<dbReference type="InterPro" id="IPR050066">
    <property type="entry name" value="UvrABC_protein_C"/>
</dbReference>
<dbReference type="InterPro" id="IPR038476">
    <property type="entry name" value="UvrC_RNase_H_dom_sf"/>
</dbReference>
<dbReference type="InterPro" id="IPR010994">
    <property type="entry name" value="RuvA_2-like"/>
</dbReference>
<dbReference type="PANTHER" id="PTHR30562:SF1">
    <property type="entry name" value="UVRABC SYSTEM PROTEIN C"/>
    <property type="match status" value="1"/>
</dbReference>
<evidence type="ECO:0000256" key="6">
    <source>
        <dbReference type="HAMAP-Rule" id="MF_00203"/>
    </source>
</evidence>
<feature type="domain" description="UVR" evidence="8">
    <location>
        <begin position="208"/>
        <end position="243"/>
    </location>
</feature>
<comment type="subunit">
    <text evidence="6">Interacts with UvrB in an incision complex.</text>
</comment>
<dbReference type="SMART" id="SM00465">
    <property type="entry name" value="GIYc"/>
    <property type="match status" value="1"/>
</dbReference>
<dbReference type="HAMAP" id="MF_00203">
    <property type="entry name" value="UvrC"/>
    <property type="match status" value="1"/>
</dbReference>
<dbReference type="InterPro" id="IPR047296">
    <property type="entry name" value="GIY-YIG_UvrC_Cho"/>
</dbReference>
<keyword evidence="4 6" id="KW-0267">Excision nuclease</keyword>
<dbReference type="NCBIfam" id="TIGR00194">
    <property type="entry name" value="uvrC"/>
    <property type="match status" value="1"/>
</dbReference>
<sequence length="1043" mass="109644">MADPSSYRPKPGQIPDSPGVYRFRDEHRRVIYVGKAKSLRQRLSSYFQDLAGLHPRTRTMVTTAASVEWTVVSTEVEALQLEYTWIKEFDPRFNVKYRDDKSYPYLAVTMNEEFPRVQVMRGQKKKGVRYFGPYGHAWAIRDTVDLLLRVFPVRTCSAGVFRNAARTGRPCLLGYIGKCAAPCVGRISPEDHRDLAEEFCDFMAGRTGAYLRRLEQQMREAAEEMEYERAGRLRDDIEALRRAMEKSAVVLADATDADLIAVAEDELEAAVQIFHVRGGRVRGQRGWVTDKVEAVDTAGLVGHALQQLYGEERGEGVPKEVLVPALPDDLAAVSQWLGDRRGTQVSLRVPQRGDKKALMETVQRNAQQSLVLHKTKRASDLTTRSRALEEIAEALELDSAPLRVECYDISHFQGDDVVASMVVFEDGLARKSEYRRFQIKGRAGDTQLWHGQGQDDVRSMHEVITRRFRRYLSDRERTGEWTEEQDATEGGEVTASLTDEDGRPRRFAYPPQLVVVDGGQPQVAAAQRALDELGIDDIAVCGLAKRLEEVWVPGQDDPVVLPRTSEGLYLLQRVRDEAHRFAISYQRAKRSKRVRTSPLDDVPGLGETRKQALIKHFGSVRRLRAATVEQICEVPGIGRKTALAVAATLSRSAPTVAVNTATGEIVGDDDTEQGAAEAGQEPDSGEGTAPGGPAGAPTDTPAPDDAHRETDGAPATGTGTRPGPDATRTPGPSGEEPGAVAAAASGGTGAPSGDRCEGTAEGTGGADTDPGTRGADGPADGPFSAPGDPGAAGPPSAPGAGGETSRAGRGGDVAPGPGGPDTSGSSGAQAGPSAPVSGEEAAGTGEEGDGVRPAAGPGGGAEPEQTRDTPGWTPAPGSLGESGRTGVPSASGAAPEPGDRRVPDGPRAAPPGPSGPGRPSGVPGADGEAAQPLRPAASAPQPGEAGEARASKEGGPQPLQGAAPQPAEGQPGRREDTTAPSAGNSPAPHRAAGSPDGGAAGQTGEPGVSGPAEQDGPGDRTAPDGVPDQAPPQTAPRNRGQQT</sequence>
<dbReference type="InterPro" id="IPR001943">
    <property type="entry name" value="UVR_dom"/>
</dbReference>
<keyword evidence="2 6" id="KW-0227">DNA damage</keyword>
<dbReference type="GO" id="GO:0009432">
    <property type="term" value="P:SOS response"/>
    <property type="evidence" value="ECO:0007669"/>
    <property type="project" value="UniProtKB-UniRule"/>
</dbReference>
<dbReference type="Pfam" id="PF14520">
    <property type="entry name" value="HHH_5"/>
    <property type="match status" value="1"/>
</dbReference>
<keyword evidence="5 6" id="KW-0234">DNA repair</keyword>
<feature type="compositionally biased region" description="Low complexity" evidence="7">
    <location>
        <begin position="712"/>
        <end position="745"/>
    </location>
</feature>